<dbReference type="RefSeq" id="WP_096882895.1">
    <property type="nucleotide sequence ID" value="NZ_CP023482.1"/>
</dbReference>
<feature type="compositionally biased region" description="Polar residues" evidence="4">
    <location>
        <begin position="735"/>
        <end position="747"/>
    </location>
</feature>
<protein>
    <submittedName>
        <fullName evidence="8">Uncharacterized protein</fullName>
    </submittedName>
</protein>
<dbReference type="InterPro" id="IPR041033">
    <property type="entry name" value="SpaA_PFL_dom_1"/>
</dbReference>
<dbReference type="Pfam" id="PF17802">
    <property type="entry name" value="SpaA"/>
    <property type="match status" value="4"/>
</dbReference>
<comment type="similarity">
    <text evidence="1">Belongs to the serine-aspartate repeat-containing protein (SDr) family.</text>
</comment>
<evidence type="ECO:0000259" key="7">
    <source>
        <dbReference type="Pfam" id="PF17802"/>
    </source>
</evidence>
<dbReference type="InterPro" id="IPR013783">
    <property type="entry name" value="Ig-like_fold"/>
</dbReference>
<evidence type="ECO:0000256" key="2">
    <source>
        <dbReference type="ARBA" id="ARBA00022525"/>
    </source>
</evidence>
<dbReference type="InterPro" id="IPR023849">
    <property type="entry name" value="TQXA_dom"/>
</dbReference>
<dbReference type="NCBIfam" id="TIGR01167">
    <property type="entry name" value="LPXTG_anchor"/>
    <property type="match status" value="1"/>
</dbReference>
<name>A0ABM6PLV3_9MICO</name>
<proteinExistence type="inferred from homology"/>
<feature type="domain" description="Thioester" evidence="6">
    <location>
        <begin position="127"/>
        <end position="248"/>
    </location>
</feature>
<evidence type="ECO:0000313" key="8">
    <source>
        <dbReference type="EMBL" id="ATH96555.1"/>
    </source>
</evidence>
<evidence type="ECO:0000256" key="5">
    <source>
        <dbReference type="SAM" id="Phobius"/>
    </source>
</evidence>
<keyword evidence="5" id="KW-1133">Transmembrane helix</keyword>
<evidence type="ECO:0000256" key="1">
    <source>
        <dbReference type="ARBA" id="ARBA00007257"/>
    </source>
</evidence>
<dbReference type="NCBIfam" id="TIGR03934">
    <property type="entry name" value="TQXA_dom"/>
    <property type="match status" value="1"/>
</dbReference>
<dbReference type="Gene3D" id="1.10.150.480">
    <property type="match status" value="1"/>
</dbReference>
<dbReference type="PANTHER" id="PTHR36108">
    <property type="entry name" value="COLOSSIN-B-RELATED"/>
    <property type="match status" value="1"/>
</dbReference>
<gene>
    <name evidence="8" type="ORF">COP05_05210</name>
</gene>
<keyword evidence="2" id="KW-0964">Secreted</keyword>
<keyword evidence="3" id="KW-0732">Signal</keyword>
<keyword evidence="5" id="KW-0812">Transmembrane</keyword>
<feature type="region of interest" description="Disordered" evidence="4">
    <location>
        <begin position="716"/>
        <end position="747"/>
    </location>
</feature>
<feature type="domain" description="SpaA-like prealbumin fold" evidence="7">
    <location>
        <begin position="508"/>
        <end position="588"/>
    </location>
</feature>
<keyword evidence="5" id="KW-0472">Membrane</keyword>
<dbReference type="Gene3D" id="2.30.30.670">
    <property type="entry name" value="Thioester domain"/>
    <property type="match status" value="1"/>
</dbReference>
<dbReference type="NCBIfam" id="NF012162">
    <property type="entry name" value="surf_Nterm_1"/>
    <property type="match status" value="1"/>
</dbReference>
<accession>A0ABM6PLV3</accession>
<dbReference type="InterPro" id="IPR013552">
    <property type="entry name" value="Thioester_dom"/>
</dbReference>
<evidence type="ECO:0000256" key="3">
    <source>
        <dbReference type="ARBA" id="ARBA00022729"/>
    </source>
</evidence>
<evidence type="ECO:0000313" key="9">
    <source>
        <dbReference type="Proteomes" id="UP000815698"/>
    </source>
</evidence>
<evidence type="ECO:0000259" key="6">
    <source>
        <dbReference type="Pfam" id="PF08341"/>
    </source>
</evidence>
<feature type="transmembrane region" description="Helical" evidence="5">
    <location>
        <begin position="67"/>
        <end position="90"/>
    </location>
</feature>
<sequence>MREVTFDHSMTGDTLLWRRAPNWRPSRPRYLGATWPTFHRGSPPPTVFEKPSQRSKIVTVRKLSRSLWSLLITLTLAFAGVSFTGAANAIPGETGDIYRAYAEDSPSTENTNVYVHPDGDDSNPIVGYCFNIHKQWPTESKSYMANKTFYLHKDVSGVASFADAPRKIGPSGERLSPESFDQAVLKVILNGYPNNSDLQRKYELSDDEYRMITQDAFHYYSDNTNASKRISQNNTYMKVFDILVGKAEDNAIKPVPENAVINILEYDPNGKSKFQNLITVDFRPGPVDEPTTADVTFSKVAAGQGEELPGATLTVTGGDNFSETWVSTGTAKQLTLAPGEYTMTEKAAPEGYVIANDINFRITENGTLEIKGTDGQYAPAENTTVQMIDELAPVDEPTTADVTFSKVAAGQGEELPGATLTVTGGDNFSETWVSTGTAKQLTLAPGEYTMTEKAAPEGYVIANDINFRITENGTLEIKGSDGQYAPAENTTVQMIDELAPVDEPTTADVTFSKVAAGQGEELPGATLTVTGGDNFSETWVSTGTAKQLTLAPGEYTMTEKAAPEGYLIANSINFRITENGTLEIKGTDGQYAPAENTTVQMIDELAPVDEPTTADVTFSKVAAGQGEELPGATLTVTGGDNFSEEWVSTGTAKQLTLAPGEYTMTEEAAPEGYLIANSINFRITENGTLEIKGTDGQYTPAENATVQMIDELAPVDTPAEPRDTTPGSEARGPQTPATREQVTSLPRTGSMTGMLAMLSFALVAVGSLLTLRRKDV</sequence>
<keyword evidence="9" id="KW-1185">Reference proteome</keyword>
<dbReference type="EMBL" id="CP023482">
    <property type="protein sequence ID" value="ATH96555.1"/>
    <property type="molecule type" value="Genomic_DNA"/>
</dbReference>
<feature type="domain" description="SpaA-like prealbumin fold" evidence="7">
    <location>
        <begin position="294"/>
        <end position="374"/>
    </location>
</feature>
<dbReference type="Gene3D" id="2.60.40.10">
    <property type="entry name" value="Immunoglobulins"/>
    <property type="match status" value="4"/>
</dbReference>
<dbReference type="PANTHER" id="PTHR36108:SF13">
    <property type="entry name" value="COLOSSIN-B-RELATED"/>
    <property type="match status" value="1"/>
</dbReference>
<reference evidence="8 9" key="1">
    <citation type="journal article" date="2016" name="Int. J. Syst. Evol. Microbiol.">
        <title>Dermabacter jinjuensis sp. nov., a novel species of the genus Dermabacter isolated from a clinical specimen.</title>
        <authorList>
            <person name="Park Y.K."/>
            <person name="Lee K.M."/>
            <person name="Lee W.K."/>
            <person name="Cho M.J."/>
            <person name="Lee H.S."/>
            <person name="Cho Y.G."/>
            <person name="Lee Y.C."/>
            <person name="Lee W.K."/>
            <person name="Seong W.K."/>
            <person name="Hwang K.J."/>
        </authorList>
    </citation>
    <scope>NUCLEOTIDE SEQUENCE [LARGE SCALE GENOMIC DNA]</scope>
    <source>
        <strain evidence="8 9">32T</strain>
    </source>
</reference>
<dbReference type="Proteomes" id="UP000815698">
    <property type="component" value="Chromosome"/>
</dbReference>
<dbReference type="Pfam" id="PF08341">
    <property type="entry name" value="TED"/>
    <property type="match status" value="1"/>
</dbReference>
<organism evidence="8 9">
    <name type="scientific">Dermabacter jinjuensis</name>
    <dbReference type="NCBI Taxonomy" id="1667168"/>
    <lineage>
        <taxon>Bacteria</taxon>
        <taxon>Bacillati</taxon>
        <taxon>Actinomycetota</taxon>
        <taxon>Actinomycetes</taxon>
        <taxon>Micrococcales</taxon>
        <taxon>Dermabacteraceae</taxon>
        <taxon>Dermabacter</taxon>
    </lineage>
</organism>
<feature type="transmembrane region" description="Helical" evidence="5">
    <location>
        <begin position="751"/>
        <end position="771"/>
    </location>
</feature>
<feature type="domain" description="SpaA-like prealbumin fold" evidence="7">
    <location>
        <begin position="401"/>
        <end position="480"/>
    </location>
</feature>
<feature type="domain" description="SpaA-like prealbumin fold" evidence="7">
    <location>
        <begin position="615"/>
        <end position="695"/>
    </location>
</feature>
<evidence type="ECO:0000256" key="4">
    <source>
        <dbReference type="SAM" id="MobiDB-lite"/>
    </source>
</evidence>